<evidence type="ECO:0000313" key="1">
    <source>
        <dbReference type="EMBL" id="PUU79474.1"/>
    </source>
</evidence>
<dbReference type="Proteomes" id="UP000244722">
    <property type="component" value="Unassembled WGS sequence"/>
</dbReference>
<protein>
    <submittedName>
        <fullName evidence="1">Uncharacterized protein</fullName>
    </submittedName>
</protein>
<reference evidence="1 2" key="1">
    <citation type="submission" date="2017-04" db="EMBL/GenBank/DDBJ databases">
        <title>Draft genome sequence of Tuber borchii Vittad., a whitish edible truffle.</title>
        <authorList>
            <consortium name="DOE Joint Genome Institute"/>
            <person name="Murat C."/>
            <person name="Kuo A."/>
            <person name="Barry K.W."/>
            <person name="Clum A."/>
            <person name="Dockter R.B."/>
            <person name="Fauchery L."/>
            <person name="Iotti M."/>
            <person name="Kohler A."/>
            <person name="Labutti K."/>
            <person name="Lindquist E.A."/>
            <person name="Lipzen A."/>
            <person name="Ohm R.A."/>
            <person name="Wang M."/>
            <person name="Grigoriev I.V."/>
            <person name="Zambonelli A."/>
            <person name="Martin F.M."/>
        </authorList>
    </citation>
    <scope>NUCLEOTIDE SEQUENCE [LARGE SCALE GENOMIC DNA]</scope>
    <source>
        <strain evidence="1 2">Tbo3840</strain>
    </source>
</reference>
<dbReference type="AlphaFoldDB" id="A0A2T6ZVM0"/>
<proteinExistence type="predicted"/>
<organism evidence="1 2">
    <name type="scientific">Tuber borchii</name>
    <name type="common">White truffle</name>
    <dbReference type="NCBI Taxonomy" id="42251"/>
    <lineage>
        <taxon>Eukaryota</taxon>
        <taxon>Fungi</taxon>
        <taxon>Dikarya</taxon>
        <taxon>Ascomycota</taxon>
        <taxon>Pezizomycotina</taxon>
        <taxon>Pezizomycetes</taxon>
        <taxon>Pezizales</taxon>
        <taxon>Tuberaceae</taxon>
        <taxon>Tuber</taxon>
    </lineage>
</organism>
<evidence type="ECO:0000313" key="2">
    <source>
        <dbReference type="Proteomes" id="UP000244722"/>
    </source>
</evidence>
<name>A0A2T6ZVM0_TUBBO</name>
<dbReference type="EMBL" id="NESQ01000090">
    <property type="protein sequence ID" value="PUU79474.1"/>
    <property type="molecule type" value="Genomic_DNA"/>
</dbReference>
<accession>A0A2T6ZVM0</accession>
<gene>
    <name evidence="1" type="ORF">B9Z19DRAFT_823597</name>
</gene>
<sequence length="151" mass="17365">MYFLIPVVRYSLPVTMYSSTVPKNKACEFVRAFRYARIFPLYISQNPRFPVLLARYEYSTCTQLLISITRSTGYIKDLVPFCSTGLERDRVNEILTVRLYPGAGEILANVIRHSNDLNFRKVESTGSRCLPAAKILYVRQDGVYRAKPRQA</sequence>
<comment type="caution">
    <text evidence="1">The sequence shown here is derived from an EMBL/GenBank/DDBJ whole genome shotgun (WGS) entry which is preliminary data.</text>
</comment>
<keyword evidence="2" id="KW-1185">Reference proteome</keyword>